<keyword evidence="1" id="KW-0812">Transmembrane</keyword>
<keyword evidence="1" id="KW-1133">Transmembrane helix</keyword>
<dbReference type="Proteomes" id="UP001551329">
    <property type="component" value="Unassembled WGS sequence"/>
</dbReference>
<proteinExistence type="predicted"/>
<name>A0ABV3CKL6_9ACTN</name>
<accession>A0ABV3CKL6</accession>
<comment type="caution">
    <text evidence="2">The sequence shown here is derived from an EMBL/GenBank/DDBJ whole genome shotgun (WGS) entry which is preliminary data.</text>
</comment>
<protein>
    <submittedName>
        <fullName evidence="2">Oxidoreductase</fullName>
    </submittedName>
</protein>
<organism evidence="2 3">
    <name type="scientific">Streptomyces narbonensis</name>
    <dbReference type="NCBI Taxonomy" id="67333"/>
    <lineage>
        <taxon>Bacteria</taxon>
        <taxon>Bacillati</taxon>
        <taxon>Actinomycetota</taxon>
        <taxon>Actinomycetes</taxon>
        <taxon>Kitasatosporales</taxon>
        <taxon>Streptomycetaceae</taxon>
        <taxon>Streptomyces</taxon>
    </lineage>
</organism>
<evidence type="ECO:0000256" key="1">
    <source>
        <dbReference type="SAM" id="Phobius"/>
    </source>
</evidence>
<dbReference type="EMBL" id="JBEZAE010000036">
    <property type="protein sequence ID" value="MEU7075317.1"/>
    <property type="molecule type" value="Genomic_DNA"/>
</dbReference>
<feature type="transmembrane region" description="Helical" evidence="1">
    <location>
        <begin position="406"/>
        <end position="426"/>
    </location>
</feature>
<keyword evidence="1" id="KW-0472">Membrane</keyword>
<feature type="transmembrane region" description="Helical" evidence="1">
    <location>
        <begin position="473"/>
        <end position="494"/>
    </location>
</feature>
<dbReference type="RefSeq" id="WP_358475364.1">
    <property type="nucleotide sequence ID" value="NZ_JBEZAE010000036.1"/>
</dbReference>
<evidence type="ECO:0000313" key="3">
    <source>
        <dbReference type="Proteomes" id="UP001551329"/>
    </source>
</evidence>
<keyword evidence="3" id="KW-1185">Reference proteome</keyword>
<gene>
    <name evidence="2" type="ORF">AB0A88_35090</name>
</gene>
<sequence length="500" mass="53521">MLTYDDLTQPEQELWDAFPEGRRVSLRTSASDASGHAAGTEHAPEHSVRAAVITALLLGANGERAGAVSALQLAGARITGTLDLSGAEVGHTLWLENCLLDEAVKLRGATTRTVRIRNCRVPGIDAGLARIEGALDLRSTIVEGGCLTLIHARVAGELALTDARISGPEEWAVFAGGLVMEGAVFAKRLITRGGVRIPGAHLPGGLFLQGARLENPGGTALAAGHVVASTIDCSQGFTAQGAVRLRGARIEDLLTFEGAHLNGVGTALVGTAMQVGDFDFRTAVPPAGAVDLRSAHATWCQDRERSWPEEVLLEGFTYDSIRSGDATSATGVTTGDDVANRLAWVRRNPGYAPQPYEQLAGRYRQIGHDGDARRVLLAKQRHRRRTLHPAGRLWGHLLDVTVGYGYRPWLAGVWLLALTLLGTLVFRSHSPSPVKPGEGAPFQPFVYTLDLLIPIGGLGHRTAWYWTDGISQWLAYVLIATGWMLTTAVVAGMTRTLNRN</sequence>
<evidence type="ECO:0000313" key="2">
    <source>
        <dbReference type="EMBL" id="MEU7075317.1"/>
    </source>
</evidence>
<reference evidence="2 3" key="1">
    <citation type="submission" date="2024-06" db="EMBL/GenBank/DDBJ databases">
        <title>The Natural Products Discovery Center: Release of the First 8490 Sequenced Strains for Exploring Actinobacteria Biosynthetic Diversity.</title>
        <authorList>
            <person name="Kalkreuter E."/>
            <person name="Kautsar S.A."/>
            <person name="Yang D."/>
            <person name="Bader C.D."/>
            <person name="Teijaro C.N."/>
            <person name="Fluegel L."/>
            <person name="Davis C.M."/>
            <person name="Simpson J.R."/>
            <person name="Lauterbach L."/>
            <person name="Steele A.D."/>
            <person name="Gui C."/>
            <person name="Meng S."/>
            <person name="Li G."/>
            <person name="Viehrig K."/>
            <person name="Ye F."/>
            <person name="Su P."/>
            <person name="Kiefer A.F."/>
            <person name="Nichols A."/>
            <person name="Cepeda A.J."/>
            <person name="Yan W."/>
            <person name="Fan B."/>
            <person name="Jiang Y."/>
            <person name="Adhikari A."/>
            <person name="Zheng C.-J."/>
            <person name="Schuster L."/>
            <person name="Cowan T.M."/>
            <person name="Smanski M.J."/>
            <person name="Chevrette M.G."/>
            <person name="De Carvalho L.P.S."/>
            <person name="Shen B."/>
        </authorList>
    </citation>
    <scope>NUCLEOTIDE SEQUENCE [LARGE SCALE GENOMIC DNA]</scope>
    <source>
        <strain evidence="2 3">NPDC045974</strain>
    </source>
</reference>